<organism evidence="2 3">
    <name type="scientific">Flagellimonas aquimarina</name>
    <dbReference type="NCBI Taxonomy" id="2201895"/>
    <lineage>
        <taxon>Bacteria</taxon>
        <taxon>Pseudomonadati</taxon>
        <taxon>Bacteroidota</taxon>
        <taxon>Flavobacteriia</taxon>
        <taxon>Flavobacteriales</taxon>
        <taxon>Flavobacteriaceae</taxon>
        <taxon>Flagellimonas</taxon>
    </lineage>
</organism>
<sequence length="154" mass="17296">MKKYFIIFGVVLALLASSCNIGPKPINYGNDGCHFCSMTIVDRQHAAQFVTEKGKVFKFDAAECMMNHLNEIDKTTVSLFLVNDYNTPGELVDATKATYLISKNIPSPMGEYLTAFDRKETAIKAQVDNGGELYTWEELIDKFKMKLGHKTVLE</sequence>
<accession>A0A316KW89</accession>
<feature type="chain" id="PRO_5016410708" description="Copper chaperone NosL" evidence="1">
    <location>
        <begin position="22"/>
        <end position="154"/>
    </location>
</feature>
<keyword evidence="1" id="KW-0732">Signal</keyword>
<protein>
    <recommendedName>
        <fullName evidence="4">Copper chaperone NosL</fullName>
    </recommendedName>
</protein>
<dbReference type="OrthoDB" id="9792749at2"/>
<dbReference type="EMBL" id="QGEG01000006">
    <property type="protein sequence ID" value="PWL37358.1"/>
    <property type="molecule type" value="Genomic_DNA"/>
</dbReference>
<dbReference type="PANTHER" id="PTHR41247:SF1">
    <property type="entry name" value="HTH-TYPE TRANSCRIPTIONAL REPRESSOR YCNK"/>
    <property type="match status" value="1"/>
</dbReference>
<gene>
    <name evidence="2" type="ORF">DKG77_16445</name>
</gene>
<name>A0A316KW89_9FLAO</name>
<proteinExistence type="predicted"/>
<dbReference type="AlphaFoldDB" id="A0A316KW89"/>
<dbReference type="RefSeq" id="WP_109665626.1">
    <property type="nucleotide sequence ID" value="NZ_QGEG01000006.1"/>
</dbReference>
<keyword evidence="3" id="KW-1185">Reference proteome</keyword>
<dbReference type="Pfam" id="PF05573">
    <property type="entry name" value="NosL"/>
    <property type="match status" value="1"/>
</dbReference>
<comment type="caution">
    <text evidence="2">The sequence shown here is derived from an EMBL/GenBank/DDBJ whole genome shotgun (WGS) entry which is preliminary data.</text>
</comment>
<dbReference type="Proteomes" id="UP000245762">
    <property type="component" value="Unassembled WGS sequence"/>
</dbReference>
<dbReference type="PANTHER" id="PTHR41247">
    <property type="entry name" value="HTH-TYPE TRANSCRIPTIONAL REPRESSOR YCNK"/>
    <property type="match status" value="1"/>
</dbReference>
<evidence type="ECO:0000313" key="2">
    <source>
        <dbReference type="EMBL" id="PWL37358.1"/>
    </source>
</evidence>
<reference evidence="2 3" key="1">
    <citation type="submission" date="2018-05" db="EMBL/GenBank/DDBJ databases">
        <title>Complete genome sequence of Flagellimonas aquimarina ECD12 isolated from seaweed Ecklonia cava.</title>
        <authorList>
            <person name="Choi S."/>
            <person name="Seong C."/>
        </authorList>
    </citation>
    <scope>NUCLEOTIDE SEQUENCE [LARGE SCALE GENOMIC DNA]</scope>
    <source>
        <strain evidence="2 3">ECD12</strain>
    </source>
</reference>
<dbReference type="InterPro" id="IPR008719">
    <property type="entry name" value="N2O_reductase_NosL"/>
</dbReference>
<evidence type="ECO:0000313" key="3">
    <source>
        <dbReference type="Proteomes" id="UP000245762"/>
    </source>
</evidence>
<feature type="signal peptide" evidence="1">
    <location>
        <begin position="1"/>
        <end position="21"/>
    </location>
</feature>
<dbReference type="SUPFAM" id="SSF160387">
    <property type="entry name" value="NosL/MerB-like"/>
    <property type="match status" value="1"/>
</dbReference>
<dbReference type="PROSITE" id="PS51257">
    <property type="entry name" value="PROKAR_LIPOPROTEIN"/>
    <property type="match status" value="1"/>
</dbReference>
<evidence type="ECO:0000256" key="1">
    <source>
        <dbReference type="SAM" id="SignalP"/>
    </source>
</evidence>
<evidence type="ECO:0008006" key="4">
    <source>
        <dbReference type="Google" id="ProtNLM"/>
    </source>
</evidence>